<proteinExistence type="predicted"/>
<accession>A0ACB5PQG9</accession>
<reference evidence="1 2" key="1">
    <citation type="journal article" date="2019" name="Int. J. Syst. Evol. Microbiol.">
        <title>The Global Catalogue of Microorganisms (GCM) 10K type strain sequencing project: providing services to taxonomists for standard genome sequencing and annotation.</title>
        <authorList>
            <consortium name="The Broad Institute Genomics Platform"/>
            <consortium name="The Broad Institute Genome Sequencing Center for Infectious Disease"/>
            <person name="Wu L."/>
            <person name="Ma J."/>
        </authorList>
    </citation>
    <scope>NUCLEOTIDE SEQUENCE [LARGE SCALE GENOMIC DNA]</scope>
    <source>
        <strain evidence="1 2">CGMCC 1.12720</strain>
    </source>
</reference>
<sequence length="157" mass="16949">MVLCYSSITFAQLHPSSLRFDMIFTKNAGFLLALLLAATVPSLAQTSPKAAPAQAAASVRKPTPFDGLRKYMAENTRYPEQARAKGVAGTVHVRFERDDAGRIINPSIAKSLEPSCDAEAIRVIKTMPPHLLNVFPPGMSMLLPVVFPAPGSEVTKQ</sequence>
<gene>
    <name evidence="1" type="ORF">GCM10011375_16640</name>
</gene>
<protein>
    <submittedName>
        <fullName evidence="1">Uncharacterized protein</fullName>
    </submittedName>
</protein>
<organism evidence="1 2">
    <name type="scientific">Hymenobacter qilianensis</name>
    <dbReference type="NCBI Taxonomy" id="1385715"/>
    <lineage>
        <taxon>Bacteria</taxon>
        <taxon>Pseudomonadati</taxon>
        <taxon>Bacteroidota</taxon>
        <taxon>Cytophagia</taxon>
        <taxon>Cytophagales</taxon>
        <taxon>Hymenobacteraceae</taxon>
        <taxon>Hymenobacter</taxon>
    </lineage>
</organism>
<name>A0ACB5PQG9_9BACT</name>
<evidence type="ECO:0000313" key="1">
    <source>
        <dbReference type="EMBL" id="GGF62335.1"/>
    </source>
</evidence>
<dbReference type="EMBL" id="BMFN01000002">
    <property type="protein sequence ID" value="GGF62335.1"/>
    <property type="molecule type" value="Genomic_DNA"/>
</dbReference>
<dbReference type="Proteomes" id="UP000605392">
    <property type="component" value="Unassembled WGS sequence"/>
</dbReference>
<evidence type="ECO:0000313" key="2">
    <source>
        <dbReference type="Proteomes" id="UP000605392"/>
    </source>
</evidence>
<comment type="caution">
    <text evidence="1">The sequence shown here is derived from an EMBL/GenBank/DDBJ whole genome shotgun (WGS) entry which is preliminary data.</text>
</comment>
<keyword evidence="2" id="KW-1185">Reference proteome</keyword>